<dbReference type="Pfam" id="PF00480">
    <property type="entry name" value="ROK"/>
    <property type="match status" value="1"/>
</dbReference>
<gene>
    <name evidence="2" type="ORF">L4923_12660</name>
</gene>
<comment type="similarity">
    <text evidence="1">Belongs to the ROK (NagC/XylR) family.</text>
</comment>
<reference evidence="2 3" key="1">
    <citation type="submission" date="2022-02" db="EMBL/GenBank/DDBJ databases">
        <title>Draft genome sequence of Mezorhizobium retamae strain IRAMC:0171 isolated from Retama raetam nodules.</title>
        <authorList>
            <person name="Bengaied R."/>
            <person name="Sbissi I."/>
            <person name="Huber K."/>
            <person name="Ghodbane F."/>
            <person name="Nouioui I."/>
            <person name="Tarhouni M."/>
            <person name="Gtari M."/>
        </authorList>
    </citation>
    <scope>NUCLEOTIDE SEQUENCE [LARGE SCALE GENOMIC DNA]</scope>
    <source>
        <strain evidence="2 3">IRAMC:0171</strain>
    </source>
</reference>
<dbReference type="EMBL" id="JAKREW010000010">
    <property type="protein sequence ID" value="MCG7505866.1"/>
    <property type="molecule type" value="Genomic_DNA"/>
</dbReference>
<proteinExistence type="inferred from homology"/>
<sequence length="391" mass="41158">MTRLQGRRRAVPVAPLTGSAKAMFRLLAVRGASTRPQLGEVLGLSRPTLSAAIAELEEGGLASKVGELQGALGRKAAVYRPGPNAGHIFAVDAGSTHIRLRVSTIDRRLLHSRTYRLPSSQFFLGEEISRAVADEVAAALTESDPAWGPLQAIGIALPSRVVGPQGDTTATRQEAIFSCFDPPADIPIVLENNVNCAAVAEHSNGIARDHETFAYVQIGFKIGMGIMLDGKLLRGRNGAAGEISHLAFPMANGVRPVPGEIERYMGTEALMQRVAREWPRSAGSPPEDAADLMKRAADGDAAALAHVERHAEDIGAIVASCVSMVDPGLVVLGGGLGADPLILPTVHEVANRLSYPVEVRTSSLGQDATVLGIERLATEHAVNLILGEAKA</sequence>
<dbReference type="InterPro" id="IPR000600">
    <property type="entry name" value="ROK"/>
</dbReference>
<dbReference type="Proteomes" id="UP001201701">
    <property type="component" value="Unassembled WGS sequence"/>
</dbReference>
<comment type="caution">
    <text evidence="2">The sequence shown here is derived from an EMBL/GenBank/DDBJ whole genome shotgun (WGS) entry which is preliminary data.</text>
</comment>
<keyword evidence="3" id="KW-1185">Reference proteome</keyword>
<dbReference type="SUPFAM" id="SSF53067">
    <property type="entry name" value="Actin-like ATPase domain"/>
    <property type="match status" value="1"/>
</dbReference>
<evidence type="ECO:0000256" key="1">
    <source>
        <dbReference type="ARBA" id="ARBA00006479"/>
    </source>
</evidence>
<evidence type="ECO:0000313" key="2">
    <source>
        <dbReference type="EMBL" id="MCG7505866.1"/>
    </source>
</evidence>
<dbReference type="Gene3D" id="1.10.10.10">
    <property type="entry name" value="Winged helix-like DNA-binding domain superfamily/Winged helix DNA-binding domain"/>
    <property type="match status" value="1"/>
</dbReference>
<dbReference type="InterPro" id="IPR036390">
    <property type="entry name" value="WH_DNA-bd_sf"/>
</dbReference>
<dbReference type="Gene3D" id="3.30.420.40">
    <property type="match status" value="2"/>
</dbReference>
<dbReference type="PANTHER" id="PTHR18964">
    <property type="entry name" value="ROK (REPRESSOR, ORF, KINASE) FAMILY"/>
    <property type="match status" value="1"/>
</dbReference>
<accession>A0ABS9QGH4</accession>
<dbReference type="InterPro" id="IPR043129">
    <property type="entry name" value="ATPase_NBD"/>
</dbReference>
<evidence type="ECO:0000313" key="3">
    <source>
        <dbReference type="Proteomes" id="UP001201701"/>
    </source>
</evidence>
<protein>
    <submittedName>
        <fullName evidence="2">ROK family transcriptional regulator</fullName>
    </submittedName>
</protein>
<name>A0ABS9QGH4_9HYPH</name>
<dbReference type="SUPFAM" id="SSF46785">
    <property type="entry name" value="Winged helix' DNA-binding domain"/>
    <property type="match status" value="1"/>
</dbReference>
<dbReference type="PANTHER" id="PTHR18964:SF149">
    <property type="entry name" value="BIFUNCTIONAL UDP-N-ACETYLGLUCOSAMINE 2-EPIMERASE_N-ACETYLMANNOSAMINE KINASE"/>
    <property type="match status" value="1"/>
</dbReference>
<organism evidence="2 3">
    <name type="scientific">Mesorhizobium retamae</name>
    <dbReference type="NCBI Taxonomy" id="2912854"/>
    <lineage>
        <taxon>Bacteria</taxon>
        <taxon>Pseudomonadati</taxon>
        <taxon>Pseudomonadota</taxon>
        <taxon>Alphaproteobacteria</taxon>
        <taxon>Hyphomicrobiales</taxon>
        <taxon>Phyllobacteriaceae</taxon>
        <taxon>Mesorhizobium</taxon>
    </lineage>
</organism>
<dbReference type="RefSeq" id="WP_239365441.1">
    <property type="nucleotide sequence ID" value="NZ_JAKREW010000010.1"/>
</dbReference>
<dbReference type="InterPro" id="IPR036388">
    <property type="entry name" value="WH-like_DNA-bd_sf"/>
</dbReference>